<evidence type="ECO:0000256" key="1">
    <source>
        <dbReference type="ARBA" id="ARBA00022553"/>
    </source>
</evidence>
<dbReference type="InterPro" id="IPR011006">
    <property type="entry name" value="CheY-like_superfamily"/>
</dbReference>
<dbReference type="SUPFAM" id="SSF52172">
    <property type="entry name" value="CheY-like"/>
    <property type="match status" value="1"/>
</dbReference>
<dbReference type="Proteomes" id="UP000326903">
    <property type="component" value="Unassembled WGS sequence"/>
</dbReference>
<dbReference type="InterPro" id="IPR050595">
    <property type="entry name" value="Bact_response_regulator"/>
</dbReference>
<dbReference type="PROSITE" id="PS50110">
    <property type="entry name" value="RESPONSE_REGULATORY"/>
    <property type="match status" value="1"/>
</dbReference>
<dbReference type="AlphaFoldDB" id="A0A5J5IF53"/>
<keyword evidence="5" id="KW-1185">Reference proteome</keyword>
<comment type="caution">
    <text evidence="4">The sequence shown here is derived from an EMBL/GenBank/DDBJ whole genome shotgun (WGS) entry which is preliminary data.</text>
</comment>
<reference evidence="4 5" key="1">
    <citation type="submission" date="2019-09" db="EMBL/GenBank/DDBJ databases">
        <title>Draft genome sequence of Ginsengibacter sp. BR5-29.</title>
        <authorList>
            <person name="Im W.-T."/>
        </authorList>
    </citation>
    <scope>NUCLEOTIDE SEQUENCE [LARGE SCALE GENOMIC DNA]</scope>
    <source>
        <strain evidence="4 5">BR5-29</strain>
    </source>
</reference>
<proteinExistence type="predicted"/>
<evidence type="ECO:0000313" key="4">
    <source>
        <dbReference type="EMBL" id="KAA9037615.1"/>
    </source>
</evidence>
<gene>
    <name evidence="4" type="ORF">FW778_16100</name>
</gene>
<dbReference type="GO" id="GO:0000160">
    <property type="term" value="P:phosphorelay signal transduction system"/>
    <property type="evidence" value="ECO:0007669"/>
    <property type="project" value="InterPro"/>
</dbReference>
<dbReference type="Pfam" id="PF00072">
    <property type="entry name" value="Response_reg"/>
    <property type="match status" value="1"/>
</dbReference>
<dbReference type="PANTHER" id="PTHR44591">
    <property type="entry name" value="STRESS RESPONSE REGULATOR PROTEIN 1"/>
    <property type="match status" value="1"/>
</dbReference>
<keyword evidence="1 2" id="KW-0597">Phosphoprotein</keyword>
<dbReference type="SMART" id="SM00448">
    <property type="entry name" value="REC"/>
    <property type="match status" value="1"/>
</dbReference>
<evidence type="ECO:0000256" key="2">
    <source>
        <dbReference type="PROSITE-ProRule" id="PRU00169"/>
    </source>
</evidence>
<dbReference type="Gene3D" id="3.40.50.2300">
    <property type="match status" value="1"/>
</dbReference>
<dbReference type="RefSeq" id="WP_150415850.1">
    <property type="nucleotide sequence ID" value="NZ_VYQF01000005.1"/>
</dbReference>
<name>A0A5J5IF53_9BACT</name>
<sequence>MPRIYVIDDDMDLLKVVKSLLLKRGFDVSIFSDWEAANCSMKVYEPQLILLDVFLSGIDGLDVCQRLKASPYTKHIPILLFSAFPRIAESAIHDYGADDFIAKPFEVGDLIQKVHSVLSMKGVSA</sequence>
<organism evidence="4 5">
    <name type="scientific">Ginsengibacter hankyongi</name>
    <dbReference type="NCBI Taxonomy" id="2607284"/>
    <lineage>
        <taxon>Bacteria</taxon>
        <taxon>Pseudomonadati</taxon>
        <taxon>Bacteroidota</taxon>
        <taxon>Chitinophagia</taxon>
        <taxon>Chitinophagales</taxon>
        <taxon>Chitinophagaceae</taxon>
        <taxon>Ginsengibacter</taxon>
    </lineage>
</organism>
<accession>A0A5J5IF53</accession>
<dbReference type="EMBL" id="VYQF01000005">
    <property type="protein sequence ID" value="KAA9037615.1"/>
    <property type="molecule type" value="Genomic_DNA"/>
</dbReference>
<evidence type="ECO:0000259" key="3">
    <source>
        <dbReference type="PROSITE" id="PS50110"/>
    </source>
</evidence>
<feature type="domain" description="Response regulatory" evidence="3">
    <location>
        <begin position="3"/>
        <end position="118"/>
    </location>
</feature>
<feature type="modified residue" description="4-aspartylphosphate" evidence="2">
    <location>
        <position position="52"/>
    </location>
</feature>
<evidence type="ECO:0000313" key="5">
    <source>
        <dbReference type="Proteomes" id="UP000326903"/>
    </source>
</evidence>
<protein>
    <submittedName>
        <fullName evidence="4">Response regulator</fullName>
    </submittedName>
</protein>
<dbReference type="InterPro" id="IPR001789">
    <property type="entry name" value="Sig_transdc_resp-reg_receiver"/>
</dbReference>
<dbReference type="PANTHER" id="PTHR44591:SF3">
    <property type="entry name" value="RESPONSE REGULATORY DOMAIN-CONTAINING PROTEIN"/>
    <property type="match status" value="1"/>
</dbReference>